<dbReference type="AlphaFoldDB" id="A0AAN9UNU9"/>
<proteinExistence type="predicted"/>
<dbReference type="EMBL" id="JAKJXP020000065">
    <property type="protein sequence ID" value="KAK7750391.1"/>
    <property type="molecule type" value="Genomic_DNA"/>
</dbReference>
<sequence>MSIWLRIFGPEPWEFENECVYIDYDTPNDKPPYSQSCSETHLAGGKGIGKSIESDRGTTEAFGTLANLTRAYWDHRGIGPAMLELRRRELDDRERRLKRSSLYQAVSFPELIKIKSQRKELQDREKELEIRIHINYIKERYRRRHQKGLLLCERESSEVSPHHA</sequence>
<reference evidence="1 2" key="1">
    <citation type="submission" date="2024-02" db="EMBL/GenBank/DDBJ databases">
        <title>De novo assembly and annotation of 12 fungi associated with fruit tree decline syndrome in Ontario, Canada.</title>
        <authorList>
            <person name="Sulman M."/>
            <person name="Ellouze W."/>
            <person name="Ilyukhin E."/>
        </authorList>
    </citation>
    <scope>NUCLEOTIDE SEQUENCE [LARGE SCALE GENOMIC DNA]</scope>
    <source>
        <strain evidence="1 2">M11/M66-122</strain>
    </source>
</reference>
<dbReference type="Proteomes" id="UP001320420">
    <property type="component" value="Unassembled WGS sequence"/>
</dbReference>
<accession>A0AAN9UNU9</accession>
<gene>
    <name evidence="1" type="ORF">SLS62_007690</name>
</gene>
<evidence type="ECO:0000313" key="1">
    <source>
        <dbReference type="EMBL" id="KAK7750391.1"/>
    </source>
</evidence>
<keyword evidence="2" id="KW-1185">Reference proteome</keyword>
<name>A0AAN9UNU9_9PEZI</name>
<protein>
    <submittedName>
        <fullName evidence="1">Uncharacterized protein</fullName>
    </submittedName>
</protein>
<organism evidence="1 2">
    <name type="scientific">Diatrype stigma</name>
    <dbReference type="NCBI Taxonomy" id="117547"/>
    <lineage>
        <taxon>Eukaryota</taxon>
        <taxon>Fungi</taxon>
        <taxon>Dikarya</taxon>
        <taxon>Ascomycota</taxon>
        <taxon>Pezizomycotina</taxon>
        <taxon>Sordariomycetes</taxon>
        <taxon>Xylariomycetidae</taxon>
        <taxon>Xylariales</taxon>
        <taxon>Diatrypaceae</taxon>
        <taxon>Diatrype</taxon>
    </lineage>
</organism>
<comment type="caution">
    <text evidence="1">The sequence shown here is derived from an EMBL/GenBank/DDBJ whole genome shotgun (WGS) entry which is preliminary data.</text>
</comment>
<evidence type="ECO:0000313" key="2">
    <source>
        <dbReference type="Proteomes" id="UP001320420"/>
    </source>
</evidence>